<evidence type="ECO:0000256" key="2">
    <source>
        <dbReference type="ARBA" id="ARBA00022679"/>
    </source>
</evidence>
<feature type="domain" description="GST N-terminal" evidence="4">
    <location>
        <begin position="1"/>
        <end position="78"/>
    </location>
</feature>
<evidence type="ECO:0000313" key="7">
    <source>
        <dbReference type="Proteomes" id="UP000193224"/>
    </source>
</evidence>
<dbReference type="InterPro" id="IPR050983">
    <property type="entry name" value="GST_Omega/HSP26"/>
</dbReference>
<dbReference type="SUPFAM" id="SSF52833">
    <property type="entry name" value="Thioredoxin-like"/>
    <property type="match status" value="1"/>
</dbReference>
<dbReference type="PROSITE" id="PS50405">
    <property type="entry name" value="GST_CTER"/>
    <property type="match status" value="1"/>
</dbReference>
<dbReference type="Pfam" id="PF13410">
    <property type="entry name" value="GST_C_2"/>
    <property type="match status" value="1"/>
</dbReference>
<evidence type="ECO:0000313" key="6">
    <source>
        <dbReference type="EMBL" id="SMC13000.1"/>
    </source>
</evidence>
<dbReference type="EMBL" id="FWXB01000011">
    <property type="protein sequence ID" value="SMC13000.1"/>
    <property type="molecule type" value="Genomic_DNA"/>
</dbReference>
<dbReference type="SUPFAM" id="SSF47616">
    <property type="entry name" value="GST C-terminal domain-like"/>
    <property type="match status" value="1"/>
</dbReference>
<dbReference type="InterPro" id="IPR036282">
    <property type="entry name" value="Glutathione-S-Trfase_C_sf"/>
</dbReference>
<evidence type="ECO:0000256" key="1">
    <source>
        <dbReference type="ARBA" id="ARBA00012452"/>
    </source>
</evidence>
<protein>
    <recommendedName>
        <fullName evidence="1">glutathione transferase</fullName>
        <ecNumber evidence="1">2.5.1.18</ecNumber>
    </recommendedName>
</protein>
<dbReference type="InterPro" id="IPR040079">
    <property type="entry name" value="Glutathione_S-Trfase"/>
</dbReference>
<sequence length="233" mass="26110">MKIVSFKICPFVQRVTALLEAKGIDYDLEFISLSNKPQWFLEISPNAQVPLLITDEGEALFESDAIVEYIEEAYPPLRPSLSPVEKARERAWSYLATKHYLTQCGAQRSADQEILSERNQKLNKAFDTMEAQLGDTKFFAGDGIGMVDVAWLVLLHRACIIEQKSGYDFLGGRPKLKAWQNNLMQSTLPAKSVAPDFVADFSDFYLSEQTFLGRGAAAKSTEFSDSTPLEMCC</sequence>
<dbReference type="Gene3D" id="1.20.1050.10">
    <property type="match status" value="1"/>
</dbReference>
<dbReference type="InterPro" id="IPR010987">
    <property type="entry name" value="Glutathione-S-Trfase_C-like"/>
</dbReference>
<dbReference type="InterPro" id="IPR045073">
    <property type="entry name" value="Omega/Tau-like"/>
</dbReference>
<reference evidence="6 7" key="1">
    <citation type="submission" date="2017-03" db="EMBL/GenBank/DDBJ databases">
        <authorList>
            <person name="Afonso C.L."/>
            <person name="Miller P.J."/>
            <person name="Scott M.A."/>
            <person name="Spackman E."/>
            <person name="Goraichik I."/>
            <person name="Dimitrov K.M."/>
            <person name="Suarez D.L."/>
            <person name="Swayne D.E."/>
        </authorList>
    </citation>
    <scope>NUCLEOTIDE SEQUENCE [LARGE SCALE GENOMIC DNA]</scope>
    <source>
        <strain evidence="6 7">CECT 7745</strain>
    </source>
</reference>
<organism evidence="6 7">
    <name type="scientific">Roseovarius aestuarii</name>
    <dbReference type="NCBI Taxonomy" id="475083"/>
    <lineage>
        <taxon>Bacteria</taxon>
        <taxon>Pseudomonadati</taxon>
        <taxon>Pseudomonadota</taxon>
        <taxon>Alphaproteobacteria</taxon>
        <taxon>Rhodobacterales</taxon>
        <taxon>Roseobacteraceae</taxon>
        <taxon>Roseovarius</taxon>
    </lineage>
</organism>
<dbReference type="OrthoDB" id="9813092at2"/>
<name>A0A1X7BU12_9RHOB</name>
<dbReference type="AlphaFoldDB" id="A0A1X7BU12"/>
<dbReference type="SFLD" id="SFLDG00358">
    <property type="entry name" value="Main_(cytGST)"/>
    <property type="match status" value="1"/>
</dbReference>
<evidence type="ECO:0000259" key="5">
    <source>
        <dbReference type="PROSITE" id="PS50405"/>
    </source>
</evidence>
<dbReference type="CDD" id="cd00299">
    <property type="entry name" value="GST_C_family"/>
    <property type="match status" value="1"/>
</dbReference>
<evidence type="ECO:0000256" key="3">
    <source>
        <dbReference type="ARBA" id="ARBA00047960"/>
    </source>
</evidence>
<dbReference type="InterPro" id="IPR036249">
    <property type="entry name" value="Thioredoxin-like_sf"/>
</dbReference>
<dbReference type="Pfam" id="PF13409">
    <property type="entry name" value="GST_N_2"/>
    <property type="match status" value="1"/>
</dbReference>
<dbReference type="SFLD" id="SFLDG01152">
    <property type="entry name" value="Main.3:_Omega-_and_Tau-like"/>
    <property type="match status" value="1"/>
</dbReference>
<keyword evidence="7" id="KW-1185">Reference proteome</keyword>
<comment type="catalytic activity">
    <reaction evidence="3">
        <text>RX + glutathione = an S-substituted glutathione + a halide anion + H(+)</text>
        <dbReference type="Rhea" id="RHEA:16437"/>
        <dbReference type="ChEBI" id="CHEBI:15378"/>
        <dbReference type="ChEBI" id="CHEBI:16042"/>
        <dbReference type="ChEBI" id="CHEBI:17792"/>
        <dbReference type="ChEBI" id="CHEBI:57925"/>
        <dbReference type="ChEBI" id="CHEBI:90779"/>
        <dbReference type="EC" id="2.5.1.18"/>
    </reaction>
</comment>
<evidence type="ECO:0000259" key="4">
    <source>
        <dbReference type="PROSITE" id="PS50404"/>
    </source>
</evidence>
<dbReference type="GO" id="GO:0004364">
    <property type="term" value="F:glutathione transferase activity"/>
    <property type="evidence" value="ECO:0007669"/>
    <property type="project" value="UniProtKB-EC"/>
</dbReference>
<dbReference type="EC" id="2.5.1.18" evidence="1"/>
<dbReference type="InterPro" id="IPR004045">
    <property type="entry name" value="Glutathione_S-Trfase_N"/>
</dbReference>
<dbReference type="Proteomes" id="UP000193224">
    <property type="component" value="Unassembled WGS sequence"/>
</dbReference>
<dbReference type="GO" id="GO:0005737">
    <property type="term" value="C:cytoplasm"/>
    <property type="evidence" value="ECO:0007669"/>
    <property type="project" value="TreeGrafter"/>
</dbReference>
<dbReference type="Gene3D" id="3.40.30.10">
    <property type="entry name" value="Glutaredoxin"/>
    <property type="match status" value="1"/>
</dbReference>
<accession>A0A1X7BU12</accession>
<dbReference type="PANTHER" id="PTHR43968">
    <property type="match status" value="1"/>
</dbReference>
<dbReference type="PANTHER" id="PTHR43968:SF6">
    <property type="entry name" value="GLUTATHIONE S-TRANSFERASE OMEGA"/>
    <property type="match status" value="1"/>
</dbReference>
<dbReference type="CDD" id="cd00570">
    <property type="entry name" value="GST_N_family"/>
    <property type="match status" value="1"/>
</dbReference>
<proteinExistence type="predicted"/>
<dbReference type="RefSeq" id="WP_085801094.1">
    <property type="nucleotide sequence ID" value="NZ_FWXB01000011.1"/>
</dbReference>
<feature type="domain" description="GST C-terminal" evidence="5">
    <location>
        <begin position="82"/>
        <end position="201"/>
    </location>
</feature>
<dbReference type="PROSITE" id="PS50404">
    <property type="entry name" value="GST_NTER"/>
    <property type="match status" value="1"/>
</dbReference>
<keyword evidence="2" id="KW-0808">Transferase</keyword>
<gene>
    <name evidence="6" type="primary">yibF_2</name>
    <name evidence="6" type="ORF">ROA7745_02834</name>
</gene>
<dbReference type="SFLD" id="SFLDS00019">
    <property type="entry name" value="Glutathione_Transferase_(cytos"/>
    <property type="match status" value="1"/>
</dbReference>